<dbReference type="NCBIfam" id="NF033197">
    <property type="entry name" value="F430_CfbE"/>
    <property type="match status" value="1"/>
</dbReference>
<organism evidence="5 6">
    <name type="scientific">Methanosphaera stadtmanae</name>
    <dbReference type="NCBI Taxonomy" id="2317"/>
    <lineage>
        <taxon>Archaea</taxon>
        <taxon>Methanobacteriati</taxon>
        <taxon>Methanobacteriota</taxon>
        <taxon>Methanomada group</taxon>
        <taxon>Methanobacteria</taxon>
        <taxon>Methanobacteriales</taxon>
        <taxon>Methanobacteriaceae</taxon>
        <taxon>Methanosphaera</taxon>
    </lineage>
</organism>
<keyword evidence="2" id="KW-0547">Nucleotide-binding</keyword>
<evidence type="ECO:0000313" key="5">
    <source>
        <dbReference type="EMBL" id="RAP02627.1"/>
    </source>
</evidence>
<keyword evidence="3" id="KW-0067">ATP-binding</keyword>
<dbReference type="RefSeq" id="WP_112149716.1">
    <property type="nucleotide sequence ID" value="NZ_CATZXA010000016.1"/>
</dbReference>
<dbReference type="Pfam" id="PF08245">
    <property type="entry name" value="Mur_ligase_M"/>
    <property type="match status" value="1"/>
</dbReference>
<dbReference type="PANTHER" id="PTHR43024:SF1">
    <property type="entry name" value="UDP-N-ACETYLMURAMOYL-TRIPEPTIDE--D-ALANYL-D-ALANINE LIGASE"/>
    <property type="match status" value="1"/>
</dbReference>
<dbReference type="EMBL" id="NGJK01000081">
    <property type="protein sequence ID" value="RAP02627.1"/>
    <property type="molecule type" value="Genomic_DNA"/>
</dbReference>
<dbReference type="InterPro" id="IPR051046">
    <property type="entry name" value="MurCDEF_CellWall_CoF430Synth"/>
</dbReference>
<accession>A0A328Q2X1</accession>
<keyword evidence="1" id="KW-0436">Ligase</keyword>
<gene>
    <name evidence="5" type="ORF">CA615_06620</name>
</gene>
<dbReference type="InterPro" id="IPR013221">
    <property type="entry name" value="Mur_ligase_cen"/>
</dbReference>
<proteinExistence type="predicted"/>
<dbReference type="SUPFAM" id="SSF53623">
    <property type="entry name" value="MurD-like peptide ligases, catalytic domain"/>
    <property type="match status" value="1"/>
</dbReference>
<evidence type="ECO:0000256" key="2">
    <source>
        <dbReference type="ARBA" id="ARBA00022741"/>
    </source>
</evidence>
<reference evidence="5 6" key="1">
    <citation type="submission" date="2017-05" db="EMBL/GenBank/DDBJ databases">
        <title>Host range expansion of the Methanosphaera genus to humans and monogastric animals involves recent and extensive reduction in genome content.</title>
        <authorList>
            <person name="Hoedt E.C."/>
            <person name="Volmer J.G."/>
            <person name="Parks D.H."/>
            <person name="Rosewarne C.P."/>
            <person name="Denman S.E."/>
            <person name="Mcsweeney C.S."/>
            <person name="O Cuiv P."/>
            <person name="Hugenholtz P."/>
            <person name="Tyson G.W."/>
            <person name="Morrison M."/>
        </authorList>
    </citation>
    <scope>NUCLEOTIDE SEQUENCE [LARGE SCALE GENOMIC DNA]</scope>
    <source>
        <strain evidence="5 6">PA5</strain>
    </source>
</reference>
<feature type="domain" description="Mur ligase central" evidence="4">
    <location>
        <begin position="108"/>
        <end position="299"/>
    </location>
</feature>
<dbReference type="InterPro" id="IPR036565">
    <property type="entry name" value="Mur-like_cat_sf"/>
</dbReference>
<comment type="caution">
    <text evidence="5">The sequence shown here is derived from an EMBL/GenBank/DDBJ whole genome shotgun (WGS) entry which is preliminary data.</text>
</comment>
<dbReference type="Gene3D" id="3.40.1190.10">
    <property type="entry name" value="Mur-like, catalytic domain"/>
    <property type="match status" value="1"/>
</dbReference>
<dbReference type="AlphaFoldDB" id="A0A328Q2X1"/>
<name>A0A328Q2X1_9EURY</name>
<dbReference type="GO" id="GO:0016881">
    <property type="term" value="F:acid-amino acid ligase activity"/>
    <property type="evidence" value="ECO:0007669"/>
    <property type="project" value="InterPro"/>
</dbReference>
<evidence type="ECO:0000313" key="6">
    <source>
        <dbReference type="Proteomes" id="UP000248557"/>
    </source>
</evidence>
<dbReference type="Proteomes" id="UP000248557">
    <property type="component" value="Unassembled WGS sequence"/>
</dbReference>
<dbReference type="GO" id="GO:0005524">
    <property type="term" value="F:ATP binding"/>
    <property type="evidence" value="ECO:0007669"/>
    <property type="project" value="UniProtKB-KW"/>
</dbReference>
<evidence type="ECO:0000256" key="3">
    <source>
        <dbReference type="ARBA" id="ARBA00022840"/>
    </source>
</evidence>
<evidence type="ECO:0000256" key="1">
    <source>
        <dbReference type="ARBA" id="ARBA00022598"/>
    </source>
</evidence>
<protein>
    <recommendedName>
        <fullName evidence="4">Mur ligase central domain-containing protein</fullName>
    </recommendedName>
</protein>
<dbReference type="PANTHER" id="PTHR43024">
    <property type="entry name" value="UDP-N-ACETYLMURAMOYL-TRIPEPTIDE--D-ALANYL-D-ALANINE LIGASE"/>
    <property type="match status" value="1"/>
</dbReference>
<evidence type="ECO:0000259" key="4">
    <source>
        <dbReference type="Pfam" id="PF08245"/>
    </source>
</evidence>
<sequence>MKNILISDANHGGLTLLEEYSKYTKNNLFFYDTYNKLNLDMKEFYKKKYNVEFLSLDDIRKNEDKYITISPIHMKPLFRCDYTHHEFTGYLIKKHEECYGWNFKIIEITGVKGKTTTANLIMEVLKNKNLLVLTSHNLLYKSCEREIVLDKTLSITPASIIHALNRAKDMNLLSSIDYCIFEVSLGITTNTDIGILTNILEDYPIADNSQSASSAKKSVFKSKKVICDKTTLKKYYPHMDKNIITVSLDDKTADIYTTEIDYNIKSTSIRIKYCDYEFRVNCFALCDFYINNILYAVCVGLLLDIPIKTITSNIKDTLPIEGRGSIKYIEDKIVLEDINPGLNTTSISKCISNLERYSNNYVLIVGGDYGITCEEIDEEKLSKYISTIDSPIVLTGDVGYNLLKKLDKDYEFYHELTDAFNYLLKKDYDVIQIIYRSEYARNITYLPN</sequence>